<dbReference type="SMART" id="SM00176">
    <property type="entry name" value="RAN"/>
    <property type="match status" value="1"/>
</dbReference>
<dbReference type="NCBIfam" id="TIGR00231">
    <property type="entry name" value="small_GTP"/>
    <property type="match status" value="1"/>
</dbReference>
<evidence type="ECO:0008006" key="8">
    <source>
        <dbReference type="Google" id="ProtNLM"/>
    </source>
</evidence>
<dbReference type="InterPro" id="IPR050227">
    <property type="entry name" value="Rab"/>
</dbReference>
<gene>
    <name evidence="6" type="ORF">ENUP19_0054G0119</name>
</gene>
<evidence type="ECO:0000313" key="7">
    <source>
        <dbReference type="Proteomes" id="UP001628156"/>
    </source>
</evidence>
<comment type="similarity">
    <text evidence="1">Belongs to the small GTPase superfamily. Rho family.</text>
</comment>
<protein>
    <recommendedName>
        <fullName evidence="8">Rab family GTPase</fullName>
    </recommendedName>
</protein>
<organism evidence="6 7">
    <name type="scientific">Entamoeba nuttalli</name>
    <dbReference type="NCBI Taxonomy" id="412467"/>
    <lineage>
        <taxon>Eukaryota</taxon>
        <taxon>Amoebozoa</taxon>
        <taxon>Evosea</taxon>
        <taxon>Archamoebae</taxon>
        <taxon>Mastigamoebida</taxon>
        <taxon>Entamoebidae</taxon>
        <taxon>Entamoeba</taxon>
    </lineage>
</organism>
<dbReference type="InterPro" id="IPR027417">
    <property type="entry name" value="P-loop_NTPase"/>
</dbReference>
<evidence type="ECO:0000256" key="5">
    <source>
        <dbReference type="SAM" id="MobiDB-lite"/>
    </source>
</evidence>
<dbReference type="InterPro" id="IPR001806">
    <property type="entry name" value="Small_GTPase"/>
</dbReference>
<dbReference type="CDD" id="cd00154">
    <property type="entry name" value="Rab"/>
    <property type="match status" value="1"/>
</dbReference>
<name>A0ABQ0DCG5_9EUKA</name>
<sequence length="202" mass="22409">MTVVSTKVGEIKAIIIGESSVGKTSLLNVLENGKLVGDIKATVSIDSHTKEVQVDGKRFKLRIYDTAGQERFRSMVSSYYRDVNGIIIVFDVTDKKTFDQVQYWMDEIKKNTQVYTYIVLVGNKSDLDSSRVVTTTEAQEKAQSYKIPYYETSATLGTNVQLLFDEFSKNTVLECSKKGIQLDPSGRASVSQKQGNSDGGCC</sequence>
<dbReference type="PRINTS" id="PR00449">
    <property type="entry name" value="RASTRNSFRMNG"/>
</dbReference>
<accession>A0ABQ0DCG5</accession>
<evidence type="ECO:0000313" key="6">
    <source>
        <dbReference type="EMBL" id="GAB1220543.1"/>
    </source>
</evidence>
<keyword evidence="3" id="KW-0342">GTP-binding</keyword>
<evidence type="ECO:0000256" key="3">
    <source>
        <dbReference type="ARBA" id="ARBA00023134"/>
    </source>
</evidence>
<evidence type="ECO:0000256" key="4">
    <source>
        <dbReference type="ARBA" id="ARBA00023288"/>
    </source>
</evidence>
<reference evidence="6 7" key="1">
    <citation type="journal article" date="2019" name="PLoS Negl. Trop. Dis.">
        <title>Whole genome sequencing of Entamoeba nuttalli reveals mammalian host-related molecular signatures and a novel octapeptide-repeat surface protein.</title>
        <authorList>
            <person name="Tanaka M."/>
            <person name="Makiuchi T."/>
            <person name="Komiyama T."/>
            <person name="Shiina T."/>
            <person name="Osaki K."/>
            <person name="Tachibana H."/>
        </authorList>
    </citation>
    <scope>NUCLEOTIDE SEQUENCE [LARGE SCALE GENOMIC DNA]</scope>
    <source>
        <strain evidence="6 7">P19-061405</strain>
    </source>
</reference>
<dbReference type="SMART" id="SM00175">
    <property type="entry name" value="RAB"/>
    <property type="match status" value="1"/>
</dbReference>
<evidence type="ECO:0000256" key="1">
    <source>
        <dbReference type="ARBA" id="ARBA00010142"/>
    </source>
</evidence>
<feature type="region of interest" description="Disordered" evidence="5">
    <location>
        <begin position="183"/>
        <end position="202"/>
    </location>
</feature>
<dbReference type="SMART" id="SM00173">
    <property type="entry name" value="RAS"/>
    <property type="match status" value="1"/>
</dbReference>
<dbReference type="PROSITE" id="PS51419">
    <property type="entry name" value="RAB"/>
    <property type="match status" value="1"/>
</dbReference>
<dbReference type="SUPFAM" id="SSF52540">
    <property type="entry name" value="P-loop containing nucleoside triphosphate hydrolases"/>
    <property type="match status" value="1"/>
</dbReference>
<keyword evidence="7" id="KW-1185">Reference proteome</keyword>
<dbReference type="SMART" id="SM00177">
    <property type="entry name" value="ARF"/>
    <property type="match status" value="1"/>
</dbReference>
<dbReference type="Proteomes" id="UP001628156">
    <property type="component" value="Unassembled WGS sequence"/>
</dbReference>
<dbReference type="Gene3D" id="3.40.50.300">
    <property type="entry name" value="P-loop containing nucleotide triphosphate hydrolases"/>
    <property type="match status" value="1"/>
</dbReference>
<dbReference type="PROSITE" id="PS51421">
    <property type="entry name" value="RAS"/>
    <property type="match status" value="1"/>
</dbReference>
<keyword evidence="4" id="KW-0449">Lipoprotein</keyword>
<dbReference type="PROSITE" id="PS51420">
    <property type="entry name" value="RHO"/>
    <property type="match status" value="1"/>
</dbReference>
<dbReference type="InterPro" id="IPR005225">
    <property type="entry name" value="Small_GTP-bd"/>
</dbReference>
<comment type="caution">
    <text evidence="6">The sequence shown here is derived from an EMBL/GenBank/DDBJ whole genome shotgun (WGS) entry which is preliminary data.</text>
</comment>
<proteinExistence type="inferred from homology"/>
<dbReference type="PANTHER" id="PTHR47977">
    <property type="entry name" value="RAS-RELATED PROTEIN RAB"/>
    <property type="match status" value="1"/>
</dbReference>
<dbReference type="SMART" id="SM00174">
    <property type="entry name" value="RHO"/>
    <property type="match status" value="1"/>
</dbReference>
<evidence type="ECO:0000256" key="2">
    <source>
        <dbReference type="ARBA" id="ARBA00022741"/>
    </source>
</evidence>
<keyword evidence="2" id="KW-0547">Nucleotide-binding</keyword>
<dbReference type="Pfam" id="PF00071">
    <property type="entry name" value="Ras"/>
    <property type="match status" value="1"/>
</dbReference>
<dbReference type="EMBL" id="BAAFRS010000054">
    <property type="protein sequence ID" value="GAB1220543.1"/>
    <property type="molecule type" value="Genomic_DNA"/>
</dbReference>